<feature type="domain" description="GFO/IDH/MocA-like oxidoreductase" evidence="2">
    <location>
        <begin position="159"/>
        <end position="223"/>
    </location>
</feature>
<sequence>MSLIKIGIAGLGTMGKQHCRVTSLLKDTEFIGVYDIDPIKCKEVALSFNVIPFSSYAEMLSAVDAVIIAVPTTFHYEYVKEAILKEKHIFIEKPFVSNIQEAEKILSLYRQKNNCLIQVGHIERFNPVIELIKKFVAAPNIISIEAKRLCETERNLDVDVILDLMIHDIDIILNLVGSKLQSITAIGSYLNHNKKNLDIVYAILTFQNGVIANLVANRVSKESLRSISITEKQRVLTANYLTKQLQIYTNINSDIQTRDFTENSIDTIKVPPTEPLQSEIHHFVQSIITNTFPIVGPYEATNALSVAMKIKESILTGETIYLT</sequence>
<dbReference type="InterPro" id="IPR051450">
    <property type="entry name" value="Gfo/Idh/MocA_Oxidoreductases"/>
</dbReference>
<dbReference type="InterPro" id="IPR055170">
    <property type="entry name" value="GFO_IDH_MocA-like_dom"/>
</dbReference>
<dbReference type="Pfam" id="PF01408">
    <property type="entry name" value="GFO_IDH_MocA"/>
    <property type="match status" value="1"/>
</dbReference>
<comment type="caution">
    <text evidence="3">The sequence shown here is derived from an EMBL/GenBank/DDBJ whole genome shotgun (WGS) entry which is preliminary data.</text>
</comment>
<dbReference type="InterPro" id="IPR000683">
    <property type="entry name" value="Gfo/Idh/MocA-like_OxRdtase_N"/>
</dbReference>
<dbReference type="GO" id="GO:0000166">
    <property type="term" value="F:nucleotide binding"/>
    <property type="evidence" value="ECO:0007669"/>
    <property type="project" value="InterPro"/>
</dbReference>
<accession>A0A2N3LQD5</accession>
<dbReference type="SUPFAM" id="SSF51735">
    <property type="entry name" value="NAD(P)-binding Rossmann-fold domains"/>
    <property type="match status" value="1"/>
</dbReference>
<evidence type="ECO:0000259" key="1">
    <source>
        <dbReference type="Pfam" id="PF01408"/>
    </source>
</evidence>
<organism evidence="3 4">
    <name type="scientific">Heyndrickxia camelliae</name>
    <dbReference type="NCBI Taxonomy" id="1707093"/>
    <lineage>
        <taxon>Bacteria</taxon>
        <taxon>Bacillati</taxon>
        <taxon>Bacillota</taxon>
        <taxon>Bacilli</taxon>
        <taxon>Bacillales</taxon>
        <taxon>Bacillaceae</taxon>
        <taxon>Heyndrickxia</taxon>
    </lineage>
</organism>
<keyword evidence="4" id="KW-1185">Reference proteome</keyword>
<evidence type="ECO:0000313" key="4">
    <source>
        <dbReference type="Proteomes" id="UP000233440"/>
    </source>
</evidence>
<dbReference type="RefSeq" id="WP_101352444.1">
    <property type="nucleotide sequence ID" value="NZ_PIQO01000001.1"/>
</dbReference>
<dbReference type="OrthoDB" id="9815825at2"/>
<evidence type="ECO:0000313" key="3">
    <source>
        <dbReference type="EMBL" id="PKR86795.1"/>
    </source>
</evidence>
<gene>
    <name evidence="3" type="ORF">CWO92_01665</name>
</gene>
<feature type="domain" description="Gfo/Idh/MocA-like oxidoreductase N-terminal" evidence="1">
    <location>
        <begin position="4"/>
        <end position="121"/>
    </location>
</feature>
<reference evidence="3 4" key="1">
    <citation type="submission" date="2017-11" db="EMBL/GenBank/DDBJ databases">
        <title>Bacillus camelliae sp. nov., isolated from pu'er tea.</title>
        <authorList>
            <person name="Niu L."/>
        </authorList>
    </citation>
    <scope>NUCLEOTIDE SEQUENCE [LARGE SCALE GENOMIC DNA]</scope>
    <source>
        <strain evidence="3 4">7578-1</strain>
    </source>
</reference>
<dbReference type="InterPro" id="IPR036291">
    <property type="entry name" value="NAD(P)-bd_dom_sf"/>
</dbReference>
<proteinExistence type="predicted"/>
<dbReference type="AlphaFoldDB" id="A0A2N3LQD5"/>
<dbReference type="PANTHER" id="PTHR43377">
    <property type="entry name" value="BILIVERDIN REDUCTASE A"/>
    <property type="match status" value="1"/>
</dbReference>
<dbReference type="Proteomes" id="UP000233440">
    <property type="component" value="Unassembled WGS sequence"/>
</dbReference>
<name>A0A2N3LQD5_9BACI</name>
<dbReference type="Pfam" id="PF22725">
    <property type="entry name" value="GFO_IDH_MocA_C3"/>
    <property type="match status" value="1"/>
</dbReference>
<dbReference type="SUPFAM" id="SSF55347">
    <property type="entry name" value="Glyceraldehyde-3-phosphate dehydrogenase-like, C-terminal domain"/>
    <property type="match status" value="1"/>
</dbReference>
<dbReference type="PANTHER" id="PTHR43377:SF1">
    <property type="entry name" value="BILIVERDIN REDUCTASE A"/>
    <property type="match status" value="1"/>
</dbReference>
<dbReference type="EMBL" id="PIQO01000001">
    <property type="protein sequence ID" value="PKR86795.1"/>
    <property type="molecule type" value="Genomic_DNA"/>
</dbReference>
<evidence type="ECO:0000259" key="2">
    <source>
        <dbReference type="Pfam" id="PF22725"/>
    </source>
</evidence>
<evidence type="ECO:0008006" key="5">
    <source>
        <dbReference type="Google" id="ProtNLM"/>
    </source>
</evidence>
<protein>
    <recommendedName>
        <fullName evidence="5">Oxidoreductase</fullName>
    </recommendedName>
</protein>
<dbReference type="Gene3D" id="3.30.360.10">
    <property type="entry name" value="Dihydrodipicolinate Reductase, domain 2"/>
    <property type="match status" value="1"/>
</dbReference>
<dbReference type="Gene3D" id="3.40.50.720">
    <property type="entry name" value="NAD(P)-binding Rossmann-like Domain"/>
    <property type="match status" value="1"/>
</dbReference>